<evidence type="ECO:0000256" key="6">
    <source>
        <dbReference type="ARBA" id="ARBA00022777"/>
    </source>
</evidence>
<dbReference type="Pfam" id="PF08447">
    <property type="entry name" value="PAS_3"/>
    <property type="match status" value="2"/>
</dbReference>
<dbReference type="EMBL" id="CP024307">
    <property type="protein sequence ID" value="AUX75672.1"/>
    <property type="molecule type" value="Genomic_DNA"/>
</dbReference>
<dbReference type="NCBIfam" id="TIGR00229">
    <property type="entry name" value="sensory_box"/>
    <property type="match status" value="2"/>
</dbReference>
<keyword evidence="8" id="KW-0902">Two-component regulatory system</keyword>
<dbReference type="Gene3D" id="3.30.565.10">
    <property type="entry name" value="Histidine kinase-like ATPase, C-terminal domain"/>
    <property type="match status" value="1"/>
</dbReference>
<evidence type="ECO:0000256" key="7">
    <source>
        <dbReference type="ARBA" id="ARBA00022840"/>
    </source>
</evidence>
<dbReference type="SMART" id="SM00388">
    <property type="entry name" value="HisKA"/>
    <property type="match status" value="1"/>
</dbReference>
<dbReference type="GO" id="GO:0005524">
    <property type="term" value="F:ATP binding"/>
    <property type="evidence" value="ECO:0007669"/>
    <property type="project" value="UniProtKB-KW"/>
</dbReference>
<reference evidence="13 14" key="1">
    <citation type="submission" date="2017-10" db="EMBL/GenBank/DDBJ databases">
        <title>Analysis of the genome sequences of Rhizobium populations associated to common bean (phaseolus vulgaris).</title>
        <authorList>
            <person name="Bustos P."/>
            <person name="Santamaria R.I."/>
            <person name="Miranda-Sanchez F."/>
            <person name="Perez-Carrascal O."/>
            <person name="Juarez S."/>
            <person name="Lozano L."/>
            <person name="Martinez-Flores I."/>
            <person name="Vinuesa P."/>
            <person name="Martinez-Romero E."/>
            <person name="Cevallos M.A."/>
            <person name="Romero D."/>
            <person name="Davila G."/>
            <person name="Gonzalez V."/>
        </authorList>
    </citation>
    <scope>NUCLEOTIDE SEQUENCE [LARGE SCALE GENOMIC DNA]</scope>
    <source>
        <strain evidence="13 14">NXT3</strain>
    </source>
</reference>
<feature type="domain" description="PAC" evidence="12">
    <location>
        <begin position="74"/>
        <end position="126"/>
    </location>
</feature>
<dbReference type="InterPro" id="IPR000700">
    <property type="entry name" value="PAS-assoc_C"/>
</dbReference>
<evidence type="ECO:0000256" key="2">
    <source>
        <dbReference type="ARBA" id="ARBA00012438"/>
    </source>
</evidence>
<evidence type="ECO:0000259" key="10">
    <source>
        <dbReference type="PROSITE" id="PS50109"/>
    </source>
</evidence>
<dbReference type="PANTHER" id="PTHR43304">
    <property type="entry name" value="PHYTOCHROME-LIKE PROTEIN CPH1"/>
    <property type="match status" value="1"/>
</dbReference>
<evidence type="ECO:0000256" key="4">
    <source>
        <dbReference type="ARBA" id="ARBA00022679"/>
    </source>
</evidence>
<dbReference type="FunFam" id="3.30.565.10:FF:000042">
    <property type="entry name" value="Two-component sensor histidine kinase KdpD"/>
    <property type="match status" value="1"/>
</dbReference>
<dbReference type="CDD" id="cd00130">
    <property type="entry name" value="PAS"/>
    <property type="match status" value="2"/>
</dbReference>
<dbReference type="GO" id="GO:0000155">
    <property type="term" value="F:phosphorelay sensor kinase activity"/>
    <property type="evidence" value="ECO:0007669"/>
    <property type="project" value="InterPro"/>
</dbReference>
<dbReference type="SMART" id="SM00387">
    <property type="entry name" value="HATPase_c"/>
    <property type="match status" value="1"/>
</dbReference>
<dbReference type="FunFam" id="3.30.450.20:FF:000099">
    <property type="entry name" value="Sensory box sensor histidine kinase"/>
    <property type="match status" value="1"/>
</dbReference>
<evidence type="ECO:0000259" key="12">
    <source>
        <dbReference type="PROSITE" id="PS50113"/>
    </source>
</evidence>
<dbReference type="PROSITE" id="PS50113">
    <property type="entry name" value="PAC"/>
    <property type="match status" value="2"/>
</dbReference>
<dbReference type="InterPro" id="IPR036890">
    <property type="entry name" value="HATPase_C_sf"/>
</dbReference>
<sequence>MEFDLSRVLDALPAMVWIALPDGQLELVNRCWSEFTGLSLDEAHGSEWQAAVNPDDLPALLERWRSILASCQPGEMDARVRRFDGQYRRVRVQCSPMFDDAGRIIKGCGTVTDVEDFRQAEETLRRRELDFQLIVDSIPVPVAVTMPSGAVEGLNQATLNYFGKTLETLKEWEATDAVHPEDLERTIAAHNANYEAGRSYDIETRLRRADDVYRWFNVLAMPLRDVDGHILRWFELLIDIDDRKRAEAALQAANDRLARASQVASLVELSASIAHEVNQPIAAALANAQAALRWLRRDPPDLAEVREALDDVVKDGTRAGNVIDRIRSLFKNAPPSLEDLDITEALTEIVALSRGKALKNGVSLQVQLSKGLPTVRGDRVQLQQVMLNLITNAIEAMSDVDDSNRNVRVTAGRDDDNVFVTVQDSGSGLTPATLERVFEPFYTTKPTGLGVGLSICRSIIEAHSGALWATNGDEGGAVFSFTVPISASAKSRKGDPEPVMPCRAPQPLADITS</sequence>
<dbReference type="InterPro" id="IPR003661">
    <property type="entry name" value="HisK_dim/P_dom"/>
</dbReference>
<accession>A0A2L0H385</accession>
<keyword evidence="5" id="KW-0547">Nucleotide-binding</keyword>
<dbReference type="PROSITE" id="PS50112">
    <property type="entry name" value="PAS"/>
    <property type="match status" value="1"/>
</dbReference>
<dbReference type="GO" id="GO:0042802">
    <property type="term" value="F:identical protein binding"/>
    <property type="evidence" value="ECO:0007669"/>
    <property type="project" value="UniProtKB-ARBA"/>
</dbReference>
<dbReference type="PRINTS" id="PR00344">
    <property type="entry name" value="BCTRLSENSOR"/>
</dbReference>
<gene>
    <name evidence="13" type="ORF">NXT3_CH01078</name>
</gene>
<keyword evidence="4" id="KW-0808">Transferase</keyword>
<dbReference type="InterPro" id="IPR001610">
    <property type="entry name" value="PAC"/>
</dbReference>
<organism evidence="13 14">
    <name type="scientific">Rhizobium fredii</name>
    <name type="common">Sinorhizobium fredii</name>
    <dbReference type="NCBI Taxonomy" id="380"/>
    <lineage>
        <taxon>Bacteria</taxon>
        <taxon>Pseudomonadati</taxon>
        <taxon>Pseudomonadota</taxon>
        <taxon>Alphaproteobacteria</taxon>
        <taxon>Hyphomicrobiales</taxon>
        <taxon>Rhizobiaceae</taxon>
        <taxon>Sinorhizobium/Ensifer group</taxon>
        <taxon>Sinorhizobium</taxon>
    </lineage>
</organism>
<keyword evidence="7" id="KW-0067">ATP-binding</keyword>
<feature type="domain" description="PAS" evidence="11">
    <location>
        <begin position="1"/>
        <end position="71"/>
    </location>
</feature>
<protein>
    <recommendedName>
        <fullName evidence="2">histidine kinase</fullName>
        <ecNumber evidence="2">2.7.13.3</ecNumber>
    </recommendedName>
</protein>
<dbReference type="SUPFAM" id="SSF47384">
    <property type="entry name" value="Homodimeric domain of signal transducing histidine kinase"/>
    <property type="match status" value="1"/>
</dbReference>
<dbReference type="InterPro" id="IPR035965">
    <property type="entry name" value="PAS-like_dom_sf"/>
</dbReference>
<keyword evidence="3" id="KW-0597">Phosphoprotein</keyword>
<dbReference type="PROSITE" id="PS50109">
    <property type="entry name" value="HIS_KIN"/>
    <property type="match status" value="1"/>
</dbReference>
<dbReference type="InterPro" id="IPR013655">
    <property type="entry name" value="PAS_fold_3"/>
</dbReference>
<dbReference type="SUPFAM" id="SSF55785">
    <property type="entry name" value="PYP-like sensor domain (PAS domain)"/>
    <property type="match status" value="2"/>
</dbReference>
<comment type="catalytic activity">
    <reaction evidence="1">
        <text>ATP + protein L-histidine = ADP + protein N-phospho-L-histidine.</text>
        <dbReference type="EC" id="2.7.13.3"/>
    </reaction>
</comment>
<dbReference type="SUPFAM" id="SSF55874">
    <property type="entry name" value="ATPase domain of HSP90 chaperone/DNA topoisomerase II/histidine kinase"/>
    <property type="match status" value="1"/>
</dbReference>
<evidence type="ECO:0000313" key="14">
    <source>
        <dbReference type="Proteomes" id="UP000239340"/>
    </source>
</evidence>
<dbReference type="SMART" id="SM00091">
    <property type="entry name" value="PAS"/>
    <property type="match status" value="2"/>
</dbReference>
<proteinExistence type="predicted"/>
<feature type="domain" description="PAC" evidence="12">
    <location>
        <begin position="200"/>
        <end position="252"/>
    </location>
</feature>
<dbReference type="InterPro" id="IPR005467">
    <property type="entry name" value="His_kinase_dom"/>
</dbReference>
<dbReference type="AlphaFoldDB" id="A0A2L0H385"/>
<dbReference type="InterPro" id="IPR004358">
    <property type="entry name" value="Sig_transdc_His_kin-like_C"/>
</dbReference>
<evidence type="ECO:0000313" key="13">
    <source>
        <dbReference type="EMBL" id="AUX75672.1"/>
    </source>
</evidence>
<dbReference type="Gene3D" id="3.30.450.20">
    <property type="entry name" value="PAS domain"/>
    <property type="match status" value="2"/>
</dbReference>
<feature type="domain" description="Histidine kinase" evidence="10">
    <location>
        <begin position="272"/>
        <end position="487"/>
    </location>
</feature>
<evidence type="ECO:0000259" key="11">
    <source>
        <dbReference type="PROSITE" id="PS50112"/>
    </source>
</evidence>
<evidence type="ECO:0000256" key="9">
    <source>
        <dbReference type="SAM" id="MobiDB-lite"/>
    </source>
</evidence>
<name>A0A2L0H385_RHIFR</name>
<dbReference type="Pfam" id="PF02518">
    <property type="entry name" value="HATPase_c"/>
    <property type="match status" value="1"/>
</dbReference>
<dbReference type="Gene3D" id="1.10.287.130">
    <property type="match status" value="1"/>
</dbReference>
<dbReference type="EC" id="2.7.13.3" evidence="2"/>
<dbReference type="InterPro" id="IPR052162">
    <property type="entry name" value="Sensor_kinase/Photoreceptor"/>
</dbReference>
<dbReference type="InterPro" id="IPR036097">
    <property type="entry name" value="HisK_dim/P_sf"/>
</dbReference>
<evidence type="ECO:0000256" key="8">
    <source>
        <dbReference type="ARBA" id="ARBA00023012"/>
    </source>
</evidence>
<dbReference type="InterPro" id="IPR000014">
    <property type="entry name" value="PAS"/>
</dbReference>
<dbReference type="SMART" id="SM00086">
    <property type="entry name" value="PAC"/>
    <property type="match status" value="2"/>
</dbReference>
<dbReference type="RefSeq" id="WP_104838914.1">
    <property type="nucleotide sequence ID" value="NZ_CP024307.1"/>
</dbReference>
<dbReference type="InterPro" id="IPR003594">
    <property type="entry name" value="HATPase_dom"/>
</dbReference>
<dbReference type="Proteomes" id="UP000239340">
    <property type="component" value="Chromosome"/>
</dbReference>
<feature type="region of interest" description="Disordered" evidence="9">
    <location>
        <begin position="488"/>
        <end position="513"/>
    </location>
</feature>
<evidence type="ECO:0000256" key="3">
    <source>
        <dbReference type="ARBA" id="ARBA00022553"/>
    </source>
</evidence>
<evidence type="ECO:0000256" key="1">
    <source>
        <dbReference type="ARBA" id="ARBA00000085"/>
    </source>
</evidence>
<keyword evidence="6 13" id="KW-0418">Kinase</keyword>
<dbReference type="Pfam" id="PF00512">
    <property type="entry name" value="HisKA"/>
    <property type="match status" value="1"/>
</dbReference>
<evidence type="ECO:0000256" key="5">
    <source>
        <dbReference type="ARBA" id="ARBA00022741"/>
    </source>
</evidence>
<dbReference type="PANTHER" id="PTHR43304:SF1">
    <property type="entry name" value="PAC DOMAIN-CONTAINING PROTEIN"/>
    <property type="match status" value="1"/>
</dbReference>